<evidence type="ECO:0000256" key="1">
    <source>
        <dbReference type="ARBA" id="ARBA00004496"/>
    </source>
</evidence>
<dbReference type="InterPro" id="IPR011990">
    <property type="entry name" value="TPR-like_helical_dom_sf"/>
</dbReference>
<dbReference type="Proteomes" id="UP000076502">
    <property type="component" value="Unassembled WGS sequence"/>
</dbReference>
<evidence type="ECO:0000256" key="6">
    <source>
        <dbReference type="ARBA" id="ARBA00044739"/>
    </source>
</evidence>
<sequence length="472" mass="54533">MTEQRNRVKKYDVVEVLKRDDYKEWSSSSSSRISERIVYPTKLKTLPQAELHEMDKVMADLKAALPDISPVQVRRFYMPYHEAILLELEEQSYHEAARQMSELLEVDERIAQKSVGVLLWKKPSLKDNKDFIDRLREGLIAFEKAKRKGDYVARATALLDTALFFQVKAWEWWWIAERLYQAALSAAEFIEDDNLQNPREALDYLNEAREASEKKTWNASKKLAEKQGSIFKECNVLLYKALLILARKDRPNNPDAALKACLEALERATTAGEAEYLNETLYELGKSYIAVNDVRRALQTFSKLLAVARRVPDAEGVCNAHMELAFAYKQLDDTAHTEKHLRMFRENAEKLRLFEKLADAHYYTGEHYLSQGNLGVSTVHLENALSLYNKLGLSHEADRARCIAGISKGQERIEEYLSLLLRCGVHDENATLKICRWKSSREPFWLEEVHGNQENVLFMSLSNRAQKFCIYI</sequence>
<dbReference type="PANTHER" id="PTHR46630:SF1">
    <property type="entry name" value="TETRATRICOPEPTIDE REPEAT PROTEIN 29"/>
    <property type="match status" value="1"/>
</dbReference>
<dbReference type="STRING" id="178035.A0A154P557"/>
<dbReference type="GO" id="GO:0005737">
    <property type="term" value="C:cytoplasm"/>
    <property type="evidence" value="ECO:0007669"/>
    <property type="project" value="UniProtKB-SubCell"/>
</dbReference>
<dbReference type="PROSITE" id="PS50005">
    <property type="entry name" value="TPR"/>
    <property type="match status" value="1"/>
</dbReference>
<evidence type="ECO:0000256" key="4">
    <source>
        <dbReference type="ARBA" id="ARBA00022803"/>
    </source>
</evidence>
<keyword evidence="9" id="KW-1185">Reference proteome</keyword>
<comment type="subcellular location">
    <subcellularLocation>
        <location evidence="1">Cytoplasm</location>
    </subcellularLocation>
</comment>
<dbReference type="Gene3D" id="1.25.40.10">
    <property type="entry name" value="Tetratricopeptide repeat domain"/>
    <property type="match status" value="1"/>
</dbReference>
<keyword evidence="2" id="KW-0963">Cytoplasm</keyword>
<evidence type="ECO:0000256" key="2">
    <source>
        <dbReference type="ARBA" id="ARBA00022490"/>
    </source>
</evidence>
<accession>A0A154P557</accession>
<evidence type="ECO:0000313" key="9">
    <source>
        <dbReference type="Proteomes" id="UP000076502"/>
    </source>
</evidence>
<dbReference type="SUPFAM" id="SSF48452">
    <property type="entry name" value="TPR-like"/>
    <property type="match status" value="1"/>
</dbReference>
<organism evidence="8 9">
    <name type="scientific">Dufourea novaeangliae</name>
    <name type="common">Sweat bee</name>
    <dbReference type="NCBI Taxonomy" id="178035"/>
    <lineage>
        <taxon>Eukaryota</taxon>
        <taxon>Metazoa</taxon>
        <taxon>Ecdysozoa</taxon>
        <taxon>Arthropoda</taxon>
        <taxon>Hexapoda</taxon>
        <taxon>Insecta</taxon>
        <taxon>Pterygota</taxon>
        <taxon>Neoptera</taxon>
        <taxon>Endopterygota</taxon>
        <taxon>Hymenoptera</taxon>
        <taxon>Apocrita</taxon>
        <taxon>Aculeata</taxon>
        <taxon>Apoidea</taxon>
        <taxon>Anthophila</taxon>
        <taxon>Halictidae</taxon>
        <taxon>Rophitinae</taxon>
        <taxon>Dufourea</taxon>
    </lineage>
</organism>
<dbReference type="InterPro" id="IPR051476">
    <property type="entry name" value="Bac_ResReg_Asp_Phosphatase"/>
</dbReference>
<dbReference type="GO" id="GO:0003341">
    <property type="term" value="P:cilium movement"/>
    <property type="evidence" value="ECO:0007669"/>
    <property type="project" value="TreeGrafter"/>
</dbReference>
<evidence type="ECO:0000256" key="5">
    <source>
        <dbReference type="ARBA" id="ARBA00040665"/>
    </source>
</evidence>
<evidence type="ECO:0000256" key="7">
    <source>
        <dbReference type="PROSITE-ProRule" id="PRU00339"/>
    </source>
</evidence>
<evidence type="ECO:0000256" key="3">
    <source>
        <dbReference type="ARBA" id="ARBA00022737"/>
    </source>
</evidence>
<reference evidence="8 9" key="1">
    <citation type="submission" date="2015-07" db="EMBL/GenBank/DDBJ databases">
        <title>The genome of Dufourea novaeangliae.</title>
        <authorList>
            <person name="Pan H."/>
            <person name="Kapheim K."/>
        </authorList>
    </citation>
    <scope>NUCLEOTIDE SEQUENCE [LARGE SCALE GENOMIC DNA]</scope>
    <source>
        <strain evidence="8">0120121106</strain>
        <tissue evidence="8">Whole body</tissue>
    </source>
</reference>
<dbReference type="OrthoDB" id="7594656at2759"/>
<dbReference type="PANTHER" id="PTHR46630">
    <property type="entry name" value="TETRATRICOPEPTIDE REPEAT PROTEIN 29"/>
    <property type="match status" value="1"/>
</dbReference>
<protein>
    <recommendedName>
        <fullName evidence="5">Tetratricopeptide repeat protein 29</fullName>
    </recommendedName>
</protein>
<dbReference type="GO" id="GO:0005929">
    <property type="term" value="C:cilium"/>
    <property type="evidence" value="ECO:0007669"/>
    <property type="project" value="TreeGrafter"/>
</dbReference>
<feature type="repeat" description="TPR" evidence="7">
    <location>
        <begin position="278"/>
        <end position="311"/>
    </location>
</feature>
<dbReference type="InterPro" id="IPR019734">
    <property type="entry name" value="TPR_rpt"/>
</dbReference>
<evidence type="ECO:0000313" key="8">
    <source>
        <dbReference type="EMBL" id="KZC06991.1"/>
    </source>
</evidence>
<gene>
    <name evidence="8" type="ORF">WN55_08875</name>
</gene>
<keyword evidence="4 7" id="KW-0802">TPR repeat</keyword>
<keyword evidence="3" id="KW-0677">Repeat</keyword>
<name>A0A154P557_DUFNO</name>
<dbReference type="EMBL" id="KQ434820">
    <property type="protein sequence ID" value="KZC06991.1"/>
    <property type="molecule type" value="Genomic_DNA"/>
</dbReference>
<dbReference type="AlphaFoldDB" id="A0A154P557"/>
<comment type="function">
    <text evidence="6">Axonemal protein which is implicated in axonemal and/or peri-axonemal structure assembly and regulates flagellum assembly and beating and therefore sperm motility.</text>
</comment>
<proteinExistence type="predicted"/>